<dbReference type="AlphaFoldDB" id="A0A7T4DKA0"/>
<gene>
    <name evidence="2" type="ORF">I6H47_07440</name>
</gene>
<dbReference type="InterPro" id="IPR021202">
    <property type="entry name" value="Rv3654c-like"/>
</dbReference>
<dbReference type="RefSeq" id="WP_198500673.1">
    <property type="nucleotide sequence ID" value="NZ_CP065989.1"/>
</dbReference>
<evidence type="ECO:0000259" key="1">
    <source>
        <dbReference type="Pfam" id="PF13400"/>
    </source>
</evidence>
<reference evidence="2 3" key="1">
    <citation type="submission" date="2020-12" db="EMBL/GenBank/DDBJ databases">
        <title>FDA dAtabase for Regulatory Grade micrObial Sequences (FDA-ARGOS): Supporting development and validation of Infectious Disease Dx tests.</title>
        <authorList>
            <person name="Sproer C."/>
            <person name="Gronow S."/>
            <person name="Severitt S."/>
            <person name="Schroder I."/>
            <person name="Tallon L."/>
            <person name="Sadzewicz L."/>
            <person name="Zhao X."/>
            <person name="Boylan J."/>
            <person name="Ott S."/>
            <person name="Bowen H."/>
            <person name="Vavikolanu K."/>
            <person name="Mehta A."/>
            <person name="Aluvathingal J."/>
            <person name="Nadendla S."/>
            <person name="Lowell S."/>
            <person name="Myers T."/>
            <person name="Yan Y."/>
            <person name="Sichtig H."/>
        </authorList>
    </citation>
    <scope>NUCLEOTIDE SEQUENCE [LARGE SCALE GENOMIC DNA]</scope>
    <source>
        <strain evidence="2 3">FDAARGOS_990</strain>
    </source>
</reference>
<dbReference type="NCBIfam" id="TIGR03816">
    <property type="entry name" value="tadE_like_DECH"/>
    <property type="match status" value="1"/>
</dbReference>
<dbReference type="Pfam" id="PF13400">
    <property type="entry name" value="Tad"/>
    <property type="match status" value="1"/>
</dbReference>
<dbReference type="Proteomes" id="UP000595374">
    <property type="component" value="Chromosome"/>
</dbReference>
<sequence length="105" mass="10554">MTNIVIGLCGMIVAFVTAIGALSQAFVAHSTAQAAADLAALAAADAARGLTTGDPCETAKEVAERNGATLRDCRASSAQQSAFVEVDVDIPGPLPAVREEAVAGR</sequence>
<evidence type="ECO:0000313" key="3">
    <source>
        <dbReference type="Proteomes" id="UP000595374"/>
    </source>
</evidence>
<name>A0A7T4DKA0_9MICO</name>
<dbReference type="InterPro" id="IPR028087">
    <property type="entry name" value="Tad_N"/>
</dbReference>
<protein>
    <recommendedName>
        <fullName evidence="1">Putative Flp pilus-assembly TadG-like N-terminal domain-containing protein</fullName>
    </recommendedName>
</protein>
<dbReference type="EMBL" id="CP065989">
    <property type="protein sequence ID" value="QQB15743.1"/>
    <property type="molecule type" value="Genomic_DNA"/>
</dbReference>
<organism evidence="2 3">
    <name type="scientific">Brevibacterium casei</name>
    <dbReference type="NCBI Taxonomy" id="33889"/>
    <lineage>
        <taxon>Bacteria</taxon>
        <taxon>Bacillati</taxon>
        <taxon>Actinomycetota</taxon>
        <taxon>Actinomycetes</taxon>
        <taxon>Micrococcales</taxon>
        <taxon>Brevibacteriaceae</taxon>
        <taxon>Brevibacterium</taxon>
    </lineage>
</organism>
<evidence type="ECO:0000313" key="2">
    <source>
        <dbReference type="EMBL" id="QQB15743.1"/>
    </source>
</evidence>
<feature type="domain" description="Putative Flp pilus-assembly TadG-like N-terminal" evidence="1">
    <location>
        <begin position="5"/>
        <end position="46"/>
    </location>
</feature>
<proteinExistence type="predicted"/>
<accession>A0A7T4DKA0</accession>